<sequence length="312" mass="35252">MQATSTSKVGPIPKEPVTFVKEIQLMMFGLGDSPTPLLSTALVVESIVFEQIKTFVEILEESANRRESDIITQNDVLFLLRKDKHKLHRLLNYISIKESRHSLKSAMSGSATHTNKEDPTVIPGIIEKKGKLQCIDFLKSIGVTLELCDAENINKERDLRLFNHVTNMSNESYSTHYSEARRASFATTGLSNTQFLEWLKSRSIDFPINKIKSLAADMLIYLAKETVAQLVDLAFLVRQDTNMVPGEPFSHAQQAGCLPYDSFGPAQRQIDGAPPLHPNEIREVLRRYWSTQSHPWGSFSVDITCRAYQRLL</sequence>
<dbReference type="PANTHER" id="PTHR11380:SF16">
    <property type="entry name" value="TRANSCRIPTION INITIATION PROTEIN SPT3 HOMOLOG"/>
    <property type="match status" value="1"/>
</dbReference>
<reference evidence="6" key="1">
    <citation type="submission" date="2015-12" db="EMBL/GenBank/DDBJ databases">
        <title>De novo transcriptome assembly of four potential Pierce s Disease insect vectors from Arizona vineyards.</title>
        <authorList>
            <person name="Tassone E.E."/>
        </authorList>
    </citation>
    <scope>NUCLEOTIDE SEQUENCE</scope>
</reference>
<gene>
    <name evidence="6" type="ORF">g.10665</name>
</gene>
<comment type="similarity">
    <text evidence="5">Belongs to the SPT3 family.</text>
</comment>
<dbReference type="AlphaFoldDB" id="A0A1B6CVS2"/>
<dbReference type="GO" id="GO:0003713">
    <property type="term" value="F:transcription coactivator activity"/>
    <property type="evidence" value="ECO:0007669"/>
    <property type="project" value="TreeGrafter"/>
</dbReference>
<evidence type="ECO:0000256" key="4">
    <source>
        <dbReference type="ARBA" id="ARBA00023242"/>
    </source>
</evidence>
<organism evidence="6">
    <name type="scientific">Clastoptera arizonana</name>
    <name type="common">Arizona spittle bug</name>
    <dbReference type="NCBI Taxonomy" id="38151"/>
    <lineage>
        <taxon>Eukaryota</taxon>
        <taxon>Metazoa</taxon>
        <taxon>Ecdysozoa</taxon>
        <taxon>Arthropoda</taxon>
        <taxon>Hexapoda</taxon>
        <taxon>Insecta</taxon>
        <taxon>Pterygota</taxon>
        <taxon>Neoptera</taxon>
        <taxon>Paraneoptera</taxon>
        <taxon>Hemiptera</taxon>
        <taxon>Auchenorrhyncha</taxon>
        <taxon>Cercopoidea</taxon>
        <taxon>Clastopteridae</taxon>
        <taxon>Clastoptera</taxon>
    </lineage>
</organism>
<dbReference type="PANTHER" id="PTHR11380">
    <property type="entry name" value="TRANSCRIPTION INITIATION FACTOR TFIID/SUPT3-RELATED"/>
    <property type="match status" value="1"/>
</dbReference>
<dbReference type="InterPro" id="IPR003195">
    <property type="entry name" value="TFIID_TAF13"/>
</dbReference>
<name>A0A1B6CVS2_9HEMI</name>
<protein>
    <recommendedName>
        <fullName evidence="7">Transcription initiation protein SPT3 homolog</fullName>
    </recommendedName>
</protein>
<evidence type="ECO:0000256" key="1">
    <source>
        <dbReference type="ARBA" id="ARBA00004123"/>
    </source>
</evidence>
<dbReference type="GO" id="GO:0046982">
    <property type="term" value="F:protein heterodimerization activity"/>
    <property type="evidence" value="ECO:0007669"/>
    <property type="project" value="InterPro"/>
</dbReference>
<keyword evidence="3" id="KW-0804">Transcription</keyword>
<evidence type="ECO:0000313" key="6">
    <source>
        <dbReference type="EMBL" id="JAS17484.1"/>
    </source>
</evidence>
<dbReference type="CDD" id="cd07978">
    <property type="entry name" value="HFD_TAF13"/>
    <property type="match status" value="1"/>
</dbReference>
<comment type="subcellular location">
    <subcellularLocation>
        <location evidence="1">Nucleus</location>
    </subcellularLocation>
</comment>
<dbReference type="Pfam" id="PF02269">
    <property type="entry name" value="TFIID-18kDa"/>
    <property type="match status" value="1"/>
</dbReference>
<keyword evidence="2" id="KW-0805">Transcription regulation</keyword>
<evidence type="ECO:0000256" key="5">
    <source>
        <dbReference type="ARBA" id="ARBA00061274"/>
    </source>
</evidence>
<evidence type="ECO:0000256" key="3">
    <source>
        <dbReference type="ARBA" id="ARBA00023163"/>
    </source>
</evidence>
<accession>A0A1B6CVS2</accession>
<proteinExistence type="inferred from homology"/>
<evidence type="ECO:0008006" key="7">
    <source>
        <dbReference type="Google" id="ProtNLM"/>
    </source>
</evidence>
<dbReference type="SUPFAM" id="SSF47113">
    <property type="entry name" value="Histone-fold"/>
    <property type="match status" value="1"/>
</dbReference>
<keyword evidence="4" id="KW-0539">Nucleus</keyword>
<dbReference type="GO" id="GO:0006366">
    <property type="term" value="P:transcription by RNA polymerase II"/>
    <property type="evidence" value="ECO:0007669"/>
    <property type="project" value="InterPro"/>
</dbReference>
<dbReference type="Gene3D" id="1.10.20.10">
    <property type="entry name" value="Histone, subunit A"/>
    <property type="match status" value="1"/>
</dbReference>
<dbReference type="InterPro" id="IPR009072">
    <property type="entry name" value="Histone-fold"/>
</dbReference>
<evidence type="ECO:0000256" key="2">
    <source>
        <dbReference type="ARBA" id="ARBA00023015"/>
    </source>
</evidence>
<dbReference type="EMBL" id="GEDC01019814">
    <property type="protein sequence ID" value="JAS17484.1"/>
    <property type="molecule type" value="Transcribed_RNA"/>
</dbReference>
<dbReference type="GO" id="GO:0005634">
    <property type="term" value="C:nucleus"/>
    <property type="evidence" value="ECO:0007669"/>
    <property type="project" value="UniProtKB-SubCell"/>
</dbReference>